<proteinExistence type="predicted"/>
<dbReference type="AlphaFoldDB" id="A0A1Z4EW24"/>
<gene>
    <name evidence="1" type="ORF">MSTE_01832</name>
</gene>
<sequence length="122" mass="13028">MSIDQLTENAKNGSLVLHLEDGAIDKILAACDEYIQALGDLFRDASDLSTYQLGFAEGHLGSGATLAQAFQAKAAGGKNSAASSFQSHIDQVEEMKALFVALRRGYHSTEANNTTRFGPHGR</sequence>
<organism evidence="1 2">
    <name type="scientific">[Mycobacterium] stephanolepidis</name>
    <dbReference type="NCBI Taxonomy" id="1520670"/>
    <lineage>
        <taxon>Bacteria</taxon>
        <taxon>Bacillati</taxon>
        <taxon>Actinomycetota</taxon>
        <taxon>Actinomycetes</taxon>
        <taxon>Mycobacteriales</taxon>
        <taxon>Mycobacteriaceae</taxon>
        <taxon>Mycobacteroides</taxon>
    </lineage>
</organism>
<evidence type="ECO:0000313" key="1">
    <source>
        <dbReference type="EMBL" id="BAX97149.1"/>
    </source>
</evidence>
<protein>
    <submittedName>
        <fullName evidence="1">Uncharacterized protein</fullName>
    </submittedName>
</protein>
<keyword evidence="2" id="KW-1185">Reference proteome</keyword>
<reference evidence="2" key="1">
    <citation type="journal article" date="2017" name="Genome Announc.">
        <title>Complete Genome Sequence of Mycobacterium stephanolepidis.</title>
        <authorList>
            <person name="Fukano H."/>
            <person name="Yoshida M."/>
            <person name="Katayama Y."/>
            <person name="Omatsu T."/>
            <person name="Mizutani T."/>
            <person name="Kurata O."/>
            <person name="Wada S."/>
            <person name="Hoshino Y."/>
        </authorList>
    </citation>
    <scope>NUCLEOTIDE SEQUENCE [LARGE SCALE GENOMIC DNA]</scope>
    <source>
        <strain evidence="2">NJB0901</strain>
    </source>
</reference>
<dbReference type="OrthoDB" id="4763794at2"/>
<dbReference type="EMBL" id="AP018165">
    <property type="protein sequence ID" value="BAX97149.1"/>
    <property type="molecule type" value="Genomic_DNA"/>
</dbReference>
<reference evidence="1 2" key="2">
    <citation type="journal article" date="2017" name="Int. J. Syst. Evol. Microbiol.">
        <title>Mycobacterium stephanolepidis sp. nov., a rapidly growing species related to Mycobacterium chelonae, isolated from marine teleost fish, Stephanolepis cirrhifer.</title>
        <authorList>
            <person name="Fukano H."/>
            <person name="Wada S."/>
            <person name="Kurata O."/>
            <person name="Katayama K."/>
            <person name="Fujiwara N."/>
            <person name="Hoshino Y."/>
        </authorList>
    </citation>
    <scope>NUCLEOTIDE SEQUENCE [LARGE SCALE GENOMIC DNA]</scope>
    <source>
        <strain evidence="1 2">NJB0901</strain>
    </source>
</reference>
<dbReference type="Proteomes" id="UP000217954">
    <property type="component" value="Chromosome"/>
</dbReference>
<accession>A0A1Z4EW24</accession>
<name>A0A1Z4EW24_9MYCO</name>
<evidence type="ECO:0000313" key="2">
    <source>
        <dbReference type="Proteomes" id="UP000217954"/>
    </source>
</evidence>
<dbReference type="KEGG" id="mste:MSTE_01832"/>
<dbReference type="RefSeq" id="WP_096500593.1">
    <property type="nucleotide sequence ID" value="NZ_AP018165.1"/>
</dbReference>